<keyword evidence="6" id="KW-0134">Cell wall</keyword>
<evidence type="ECO:0000256" key="9">
    <source>
        <dbReference type="ARBA" id="ARBA00022723"/>
    </source>
</evidence>
<keyword evidence="12" id="KW-0146">Chitin degradation</keyword>
<dbReference type="GO" id="GO:0009272">
    <property type="term" value="P:fungal-type cell wall biogenesis"/>
    <property type="evidence" value="ECO:0007669"/>
    <property type="project" value="UniProtKB-ARBA"/>
</dbReference>
<evidence type="ECO:0000256" key="22">
    <source>
        <dbReference type="SAM" id="MobiDB-lite"/>
    </source>
</evidence>
<evidence type="ECO:0000256" key="10">
    <source>
        <dbReference type="ARBA" id="ARBA00022729"/>
    </source>
</evidence>
<dbReference type="Proteomes" id="UP000184267">
    <property type="component" value="Unassembled WGS sequence"/>
</dbReference>
<dbReference type="Gene3D" id="3.20.20.370">
    <property type="entry name" value="Glycoside hydrolase/deacetylase"/>
    <property type="match status" value="1"/>
</dbReference>
<comment type="cofactor">
    <cofactor evidence="1">
        <name>Co(2+)</name>
        <dbReference type="ChEBI" id="CHEBI:48828"/>
    </cofactor>
</comment>
<keyword evidence="18" id="KW-0961">Cell wall biogenesis/degradation</keyword>
<accession>A0A1M2VB02</accession>
<reference evidence="26 27" key="1">
    <citation type="submission" date="2016-10" db="EMBL/GenBank/DDBJ databases">
        <title>Genome sequence of the basidiomycete white-rot fungus Trametes pubescens.</title>
        <authorList>
            <person name="Makela M.R."/>
            <person name="Granchi Z."/>
            <person name="Peng M."/>
            <person name="De Vries R.P."/>
            <person name="Grigoriev I."/>
            <person name="Riley R."/>
            <person name="Hilden K."/>
        </authorList>
    </citation>
    <scope>NUCLEOTIDE SEQUENCE [LARGE SCALE GENOMIC DNA]</scope>
    <source>
        <strain evidence="26 27">FBCC735</strain>
    </source>
</reference>
<evidence type="ECO:0000313" key="26">
    <source>
        <dbReference type="EMBL" id="OJT04762.1"/>
    </source>
</evidence>
<dbReference type="OMA" id="YMSGHQI"/>
<keyword evidence="17" id="KW-0449">Lipoprotein</keyword>
<evidence type="ECO:0000313" key="27">
    <source>
        <dbReference type="Proteomes" id="UP000184267"/>
    </source>
</evidence>
<dbReference type="AlphaFoldDB" id="A0A1M2VB02"/>
<dbReference type="GO" id="GO:0071555">
    <property type="term" value="P:cell wall organization"/>
    <property type="evidence" value="ECO:0007669"/>
    <property type="project" value="UniProtKB-KW"/>
</dbReference>
<keyword evidence="15" id="KW-0119">Carbohydrate metabolism</keyword>
<dbReference type="GO" id="GO:0000272">
    <property type="term" value="P:polysaccharide catabolic process"/>
    <property type="evidence" value="ECO:0007669"/>
    <property type="project" value="UniProtKB-KW"/>
</dbReference>
<keyword evidence="19" id="KW-0624">Polysaccharide degradation</keyword>
<dbReference type="PANTHER" id="PTHR10587:SF133">
    <property type="entry name" value="CHITIN DEACETYLASE 1-RELATED"/>
    <property type="match status" value="1"/>
</dbReference>
<keyword evidence="7" id="KW-0964">Secreted</keyword>
<dbReference type="EC" id="3.5.1.41" evidence="20"/>
<keyword evidence="11" id="KW-0378">Hydrolase</keyword>
<dbReference type="PROSITE" id="PS51677">
    <property type="entry name" value="NODB"/>
    <property type="match status" value="1"/>
</dbReference>
<dbReference type="GO" id="GO:0004099">
    <property type="term" value="F:chitin deacetylase activity"/>
    <property type="evidence" value="ECO:0007669"/>
    <property type="project" value="UniProtKB-EC"/>
</dbReference>
<keyword evidence="13 23" id="KW-0472">Membrane</keyword>
<evidence type="ECO:0000256" key="15">
    <source>
        <dbReference type="ARBA" id="ARBA00023277"/>
    </source>
</evidence>
<dbReference type="GO" id="GO:0005886">
    <property type="term" value="C:plasma membrane"/>
    <property type="evidence" value="ECO:0007669"/>
    <property type="project" value="UniProtKB-SubCell"/>
</dbReference>
<comment type="caution">
    <text evidence="26">The sequence shown here is derived from an EMBL/GenBank/DDBJ whole genome shotgun (WGS) entry which is preliminary data.</text>
</comment>
<feature type="signal peptide" evidence="24">
    <location>
        <begin position="1"/>
        <end position="17"/>
    </location>
</feature>
<sequence>MRFAAVSALAIPALVSAHGIRDAHHARQAPAANAVSGSSASTSAAAASSTQAGASAAPSAPATGTATAVAASGPAGASTLTFTLASTNPSAIPLTEIIANAPSQATVAATTTFAGGTVPTFLPSAPALPDISKLVPSNYPTLDVVPPTDSPEVQQWIKDVAASGVDIPNFAPTTADGSCAANAAAAADSTRCWWTCGGCKADDDIEECPDKMTWGLTYDDGPALYTGDLLHYLDSVNLKATFFVVGSRAISYPALLQNEYMAQHQIAVHTWSHHPMTTLTNEQIIAEFGWSKKIIKDVLGVTPTYWRPPYGDVDNRVRAIAKAMGLQTSIWTRISPTATFDTGDFDINGGTITSEQVLNNWQSIIGNATVIDHGFIVLEHDLFQQTVDIATGYILPDALAHQPPFDIKPMVQCLNKPLSDAYIETNDNKTNPIGSANATGSATGSSAEASGGSNSSGAASGSNSAMGIASPGSMAAIALAVVSGAIALFL</sequence>
<evidence type="ECO:0000256" key="7">
    <source>
        <dbReference type="ARBA" id="ARBA00022525"/>
    </source>
</evidence>
<dbReference type="FunFam" id="3.20.20.370:FF:000004">
    <property type="entry name" value="Related to Chitin deacetylase"/>
    <property type="match status" value="1"/>
</dbReference>
<evidence type="ECO:0000259" key="25">
    <source>
        <dbReference type="PROSITE" id="PS51677"/>
    </source>
</evidence>
<feature type="chain" id="PRO_5012476813" description="chitin deacetylase" evidence="24">
    <location>
        <begin position="18"/>
        <end position="490"/>
    </location>
</feature>
<keyword evidence="5" id="KW-1003">Cell membrane</keyword>
<feature type="domain" description="NodB homology" evidence="25">
    <location>
        <begin position="212"/>
        <end position="408"/>
    </location>
</feature>
<evidence type="ECO:0000256" key="5">
    <source>
        <dbReference type="ARBA" id="ARBA00022475"/>
    </source>
</evidence>
<evidence type="ECO:0000256" key="19">
    <source>
        <dbReference type="ARBA" id="ARBA00023326"/>
    </source>
</evidence>
<dbReference type="Pfam" id="PF01522">
    <property type="entry name" value="Polysacc_deac_1"/>
    <property type="match status" value="1"/>
</dbReference>
<evidence type="ECO:0000256" key="8">
    <source>
        <dbReference type="ARBA" id="ARBA00022622"/>
    </source>
</evidence>
<evidence type="ECO:0000256" key="13">
    <source>
        <dbReference type="ARBA" id="ARBA00023136"/>
    </source>
</evidence>
<comment type="catalytic activity">
    <reaction evidence="21">
        <text>[(1-&gt;4)-N-acetyl-beta-D-glucosaminyl](n) + n H2O = chitosan + n acetate</text>
        <dbReference type="Rhea" id="RHEA:10464"/>
        <dbReference type="Rhea" id="RHEA-COMP:9593"/>
        <dbReference type="Rhea" id="RHEA-COMP:9597"/>
        <dbReference type="ChEBI" id="CHEBI:15377"/>
        <dbReference type="ChEBI" id="CHEBI:17029"/>
        <dbReference type="ChEBI" id="CHEBI:30089"/>
        <dbReference type="ChEBI" id="CHEBI:57704"/>
        <dbReference type="EC" id="3.5.1.41"/>
    </reaction>
    <physiologicalReaction direction="left-to-right" evidence="21">
        <dbReference type="Rhea" id="RHEA:10465"/>
    </physiologicalReaction>
</comment>
<evidence type="ECO:0000256" key="24">
    <source>
        <dbReference type="SAM" id="SignalP"/>
    </source>
</evidence>
<keyword evidence="27" id="KW-1185">Reference proteome</keyword>
<evidence type="ECO:0000256" key="23">
    <source>
        <dbReference type="SAM" id="Phobius"/>
    </source>
</evidence>
<dbReference type="InterPro" id="IPR050248">
    <property type="entry name" value="Polysacc_deacetylase_ArnD"/>
</dbReference>
<name>A0A1M2VB02_TRAPU</name>
<keyword evidence="23" id="KW-0812">Transmembrane</keyword>
<keyword evidence="9" id="KW-0479">Metal-binding</keyword>
<feature type="region of interest" description="Disordered" evidence="22">
    <location>
        <begin position="433"/>
        <end position="463"/>
    </location>
</feature>
<feature type="transmembrane region" description="Helical" evidence="23">
    <location>
        <begin position="468"/>
        <end position="489"/>
    </location>
</feature>
<dbReference type="STRING" id="154538.A0A1M2VB02"/>
<comment type="similarity">
    <text evidence="4">Belongs to the polysaccharide deacetylase family.</text>
</comment>
<evidence type="ECO:0000256" key="1">
    <source>
        <dbReference type="ARBA" id="ARBA00001941"/>
    </source>
</evidence>
<comment type="subcellular location">
    <subcellularLocation>
        <location evidence="3">Cell membrane</location>
        <topology evidence="3">Lipid-anchor</topology>
        <topology evidence="3">GPI-anchor</topology>
    </subcellularLocation>
    <subcellularLocation>
        <location evidence="2">Secreted</location>
        <location evidence="2">Cell wall</location>
    </subcellularLocation>
</comment>
<dbReference type="GO" id="GO:0046872">
    <property type="term" value="F:metal ion binding"/>
    <property type="evidence" value="ECO:0007669"/>
    <property type="project" value="UniProtKB-KW"/>
</dbReference>
<evidence type="ECO:0000256" key="18">
    <source>
        <dbReference type="ARBA" id="ARBA00023316"/>
    </source>
</evidence>
<evidence type="ECO:0000256" key="11">
    <source>
        <dbReference type="ARBA" id="ARBA00022801"/>
    </source>
</evidence>
<gene>
    <name evidence="26" type="ORF">TRAPUB_4556</name>
</gene>
<keyword evidence="14" id="KW-0325">Glycoprotein</keyword>
<protein>
    <recommendedName>
        <fullName evidence="20">chitin deacetylase</fullName>
        <ecNumber evidence="20">3.5.1.41</ecNumber>
    </recommendedName>
</protein>
<dbReference type="SUPFAM" id="SSF88713">
    <property type="entry name" value="Glycoside hydrolase/deacetylase"/>
    <property type="match status" value="1"/>
</dbReference>
<organism evidence="26 27">
    <name type="scientific">Trametes pubescens</name>
    <name type="common">White-rot fungus</name>
    <dbReference type="NCBI Taxonomy" id="154538"/>
    <lineage>
        <taxon>Eukaryota</taxon>
        <taxon>Fungi</taxon>
        <taxon>Dikarya</taxon>
        <taxon>Basidiomycota</taxon>
        <taxon>Agaricomycotina</taxon>
        <taxon>Agaricomycetes</taxon>
        <taxon>Polyporales</taxon>
        <taxon>Polyporaceae</taxon>
        <taxon>Trametes</taxon>
    </lineage>
</organism>
<dbReference type="EMBL" id="MNAD01001519">
    <property type="protein sequence ID" value="OJT04762.1"/>
    <property type="molecule type" value="Genomic_DNA"/>
</dbReference>
<dbReference type="OrthoDB" id="407355at2759"/>
<dbReference type="InterPro" id="IPR011330">
    <property type="entry name" value="Glyco_hydro/deAcase_b/a-brl"/>
</dbReference>
<dbReference type="GO" id="GO:0098552">
    <property type="term" value="C:side of membrane"/>
    <property type="evidence" value="ECO:0007669"/>
    <property type="project" value="UniProtKB-KW"/>
</dbReference>
<evidence type="ECO:0000256" key="4">
    <source>
        <dbReference type="ARBA" id="ARBA00010973"/>
    </source>
</evidence>
<proteinExistence type="inferred from homology"/>
<dbReference type="GO" id="GO:0006032">
    <property type="term" value="P:chitin catabolic process"/>
    <property type="evidence" value="ECO:0007669"/>
    <property type="project" value="UniProtKB-KW"/>
</dbReference>
<keyword evidence="16" id="KW-0170">Cobalt</keyword>
<dbReference type="InterPro" id="IPR002509">
    <property type="entry name" value="NODB_dom"/>
</dbReference>
<keyword evidence="10 24" id="KW-0732">Signal</keyword>
<evidence type="ECO:0000256" key="21">
    <source>
        <dbReference type="ARBA" id="ARBA00048494"/>
    </source>
</evidence>
<evidence type="ECO:0000256" key="20">
    <source>
        <dbReference type="ARBA" id="ARBA00024056"/>
    </source>
</evidence>
<evidence type="ECO:0000256" key="14">
    <source>
        <dbReference type="ARBA" id="ARBA00023180"/>
    </source>
</evidence>
<evidence type="ECO:0000256" key="17">
    <source>
        <dbReference type="ARBA" id="ARBA00023288"/>
    </source>
</evidence>
<evidence type="ECO:0000256" key="3">
    <source>
        <dbReference type="ARBA" id="ARBA00004609"/>
    </source>
</evidence>
<evidence type="ECO:0000256" key="12">
    <source>
        <dbReference type="ARBA" id="ARBA00023024"/>
    </source>
</evidence>
<feature type="compositionally biased region" description="Low complexity" evidence="22">
    <location>
        <begin position="434"/>
        <end position="463"/>
    </location>
</feature>
<keyword evidence="23" id="KW-1133">Transmembrane helix</keyword>
<dbReference type="PANTHER" id="PTHR10587">
    <property type="entry name" value="GLYCOSYL TRANSFERASE-RELATED"/>
    <property type="match status" value="1"/>
</dbReference>
<evidence type="ECO:0000256" key="6">
    <source>
        <dbReference type="ARBA" id="ARBA00022512"/>
    </source>
</evidence>
<evidence type="ECO:0000256" key="16">
    <source>
        <dbReference type="ARBA" id="ARBA00023285"/>
    </source>
</evidence>
<evidence type="ECO:0000256" key="2">
    <source>
        <dbReference type="ARBA" id="ARBA00004191"/>
    </source>
</evidence>
<keyword evidence="8" id="KW-0336">GPI-anchor</keyword>